<dbReference type="Gene3D" id="2.40.30.10">
    <property type="entry name" value="Translation factors"/>
    <property type="match status" value="1"/>
</dbReference>
<proteinExistence type="inferred from homology"/>
<evidence type="ECO:0000256" key="12">
    <source>
        <dbReference type="ARBA" id="ARBA00022723"/>
    </source>
</evidence>
<evidence type="ECO:0000256" key="15">
    <source>
        <dbReference type="ARBA" id="ARBA00023002"/>
    </source>
</evidence>
<keyword evidence="18" id="KW-1015">Disulfide bond</keyword>
<dbReference type="InterPro" id="IPR008335">
    <property type="entry name" value="Mopterin_OxRdtase_euk"/>
</dbReference>
<dbReference type="PANTHER" id="PTHR19372">
    <property type="entry name" value="SULFITE REDUCTASE"/>
    <property type="match status" value="1"/>
</dbReference>
<keyword evidence="14" id="KW-0521">NADP</keyword>
<dbReference type="InterPro" id="IPR039261">
    <property type="entry name" value="FNR_nucleotide-bd"/>
</dbReference>
<dbReference type="GO" id="GO:0006790">
    <property type="term" value="P:sulfur compound metabolic process"/>
    <property type="evidence" value="ECO:0007669"/>
    <property type="project" value="TreeGrafter"/>
</dbReference>
<dbReference type="SUPFAM" id="SSF55856">
    <property type="entry name" value="Cytochrome b5-like heme/steroid binding domain"/>
    <property type="match status" value="1"/>
</dbReference>
<evidence type="ECO:0000256" key="10">
    <source>
        <dbReference type="ARBA" id="ARBA00022617"/>
    </source>
</evidence>
<dbReference type="PANTHER" id="PTHR19372:SF7">
    <property type="entry name" value="SULFITE OXIDASE, MITOCHONDRIAL"/>
    <property type="match status" value="1"/>
</dbReference>
<evidence type="ECO:0000256" key="20">
    <source>
        <dbReference type="SAM" id="MobiDB-lite"/>
    </source>
</evidence>
<dbReference type="InterPro" id="IPR014756">
    <property type="entry name" value="Ig_E-set"/>
</dbReference>
<evidence type="ECO:0000256" key="7">
    <source>
        <dbReference type="ARBA" id="ARBA00012673"/>
    </source>
</evidence>
<keyword evidence="9" id="KW-0500">Molybdenum</keyword>
<dbReference type="SMART" id="SM01117">
    <property type="entry name" value="Cyt-b5"/>
    <property type="match status" value="1"/>
</dbReference>
<dbReference type="InterPro" id="IPR036374">
    <property type="entry name" value="OxRdtase_Mopterin-bd_sf"/>
</dbReference>
<feature type="compositionally biased region" description="Low complexity" evidence="20">
    <location>
        <begin position="61"/>
        <end position="94"/>
    </location>
</feature>
<evidence type="ECO:0000256" key="8">
    <source>
        <dbReference type="ARBA" id="ARBA00015499"/>
    </source>
</evidence>
<evidence type="ECO:0000259" key="21">
    <source>
        <dbReference type="PROSITE" id="PS50255"/>
    </source>
</evidence>
<comment type="catalytic activity">
    <reaction evidence="19">
        <text>nitrite + NADP(+) + H2O = nitrate + NADPH + H(+)</text>
        <dbReference type="Rhea" id="RHEA:19061"/>
        <dbReference type="ChEBI" id="CHEBI:15377"/>
        <dbReference type="ChEBI" id="CHEBI:15378"/>
        <dbReference type="ChEBI" id="CHEBI:16301"/>
        <dbReference type="ChEBI" id="CHEBI:17632"/>
        <dbReference type="ChEBI" id="CHEBI:57783"/>
        <dbReference type="ChEBI" id="CHEBI:58349"/>
        <dbReference type="EC" id="1.7.1.3"/>
    </reaction>
</comment>
<dbReference type="Pfam" id="PF00173">
    <property type="entry name" value="Cyt-b5"/>
    <property type="match status" value="1"/>
</dbReference>
<protein>
    <recommendedName>
        <fullName evidence="8">Nitrate reductase [NADPH]</fullName>
        <ecNumber evidence="7">1.7.1.3</ecNumber>
    </recommendedName>
</protein>
<dbReference type="PROSITE" id="PS00559">
    <property type="entry name" value="MOLYBDOPTERIN_EUK"/>
    <property type="match status" value="1"/>
</dbReference>
<evidence type="ECO:0000259" key="22">
    <source>
        <dbReference type="PROSITE" id="PS51384"/>
    </source>
</evidence>
<evidence type="ECO:0000256" key="11">
    <source>
        <dbReference type="ARBA" id="ARBA00022630"/>
    </source>
</evidence>
<comment type="function">
    <text evidence="4">Nitrate reductase is a key enzyme involved in the first step of nitrate assimilation in plants, fungi and bacteria.</text>
</comment>
<dbReference type="InterPro" id="IPR018506">
    <property type="entry name" value="Cyt_B5_heme-BS"/>
</dbReference>
<keyword evidence="11" id="KW-0285">Flavoprotein</keyword>
<dbReference type="Gene3D" id="2.60.40.650">
    <property type="match status" value="1"/>
</dbReference>
<dbReference type="InterPro" id="IPR000572">
    <property type="entry name" value="OxRdtase_Mopterin-bd_dom"/>
</dbReference>
<dbReference type="InterPro" id="IPR017927">
    <property type="entry name" value="FAD-bd_FR_type"/>
</dbReference>
<dbReference type="InterPro" id="IPR017938">
    <property type="entry name" value="Riboflavin_synthase-like_b-brl"/>
</dbReference>
<evidence type="ECO:0000256" key="18">
    <source>
        <dbReference type="ARBA" id="ARBA00023157"/>
    </source>
</evidence>
<dbReference type="VEuPathDB" id="FungiDB:SMAC_01692"/>
<dbReference type="EC" id="1.7.1.3" evidence="7"/>
<dbReference type="AlphaFoldDB" id="A0A8S9A6W3"/>
<dbReference type="Pfam" id="PF00970">
    <property type="entry name" value="FAD_binding_6"/>
    <property type="match status" value="1"/>
</dbReference>
<dbReference type="FunFam" id="3.90.420.10:FF:000005">
    <property type="entry name" value="Nitrate reductase"/>
    <property type="match status" value="1"/>
</dbReference>
<dbReference type="CDD" id="cd06183">
    <property type="entry name" value="cyt_b5_reduct_like"/>
    <property type="match status" value="1"/>
</dbReference>
<comment type="similarity">
    <text evidence="5">Belongs to the nitrate reductase family.</text>
</comment>
<dbReference type="Pfam" id="PF03404">
    <property type="entry name" value="Mo-co_dimer"/>
    <property type="match status" value="1"/>
</dbReference>
<keyword evidence="12" id="KW-0479">Metal-binding</keyword>
<evidence type="ECO:0000313" key="24">
    <source>
        <dbReference type="Proteomes" id="UP000433876"/>
    </source>
</evidence>
<dbReference type="GO" id="GO:0008482">
    <property type="term" value="F:sulfite oxidase activity"/>
    <property type="evidence" value="ECO:0007669"/>
    <property type="project" value="TreeGrafter"/>
</dbReference>
<evidence type="ECO:0000256" key="16">
    <source>
        <dbReference type="ARBA" id="ARBA00023004"/>
    </source>
</evidence>
<dbReference type="PRINTS" id="PR00407">
    <property type="entry name" value="EUMOPTERIN"/>
</dbReference>
<evidence type="ECO:0000256" key="3">
    <source>
        <dbReference type="ARBA" id="ARBA00001974"/>
    </source>
</evidence>
<dbReference type="CDD" id="cd02112">
    <property type="entry name" value="eukary_NR_Moco"/>
    <property type="match status" value="1"/>
</dbReference>
<keyword evidence="17" id="KW-0534">Nitrate assimilation</keyword>
<name>A0A8S9A6W3_SORMA</name>
<reference evidence="23 24" key="1">
    <citation type="submission" date="2017-07" db="EMBL/GenBank/DDBJ databases">
        <title>Genome sequence of the Sordaria macrospora wild type strain R19027.</title>
        <authorList>
            <person name="Nowrousian M."/>
            <person name="Teichert I."/>
            <person name="Kueck U."/>
        </authorList>
    </citation>
    <scope>NUCLEOTIDE SEQUENCE [LARGE SCALE GENOMIC DNA]</scope>
    <source>
        <strain evidence="23 24">R19027</strain>
        <tissue evidence="23">Mycelium</tissue>
    </source>
</reference>
<comment type="caution">
    <text evidence="23">The sequence shown here is derived from an EMBL/GenBank/DDBJ whole genome shotgun (WGS) entry which is preliminary data.</text>
</comment>
<keyword evidence="13" id="KW-0274">FAD</keyword>
<dbReference type="Gene3D" id="3.40.50.80">
    <property type="entry name" value="Nucleotide-binding domain of ferredoxin-NADP reductase (FNR) module"/>
    <property type="match status" value="1"/>
</dbReference>
<evidence type="ECO:0000256" key="1">
    <source>
        <dbReference type="ARBA" id="ARBA00001924"/>
    </source>
</evidence>
<evidence type="ECO:0000256" key="13">
    <source>
        <dbReference type="ARBA" id="ARBA00022827"/>
    </source>
</evidence>
<comment type="subunit">
    <text evidence="6">Homodimer.</text>
</comment>
<accession>A0A8S9A6W3</accession>
<dbReference type="PRINTS" id="PR00406">
    <property type="entry name" value="CYTB5RDTASE"/>
</dbReference>
<dbReference type="FunFam" id="2.60.40.650:FF:000001">
    <property type="entry name" value="Nitrate reductase"/>
    <property type="match status" value="1"/>
</dbReference>
<dbReference type="SUPFAM" id="SSF52343">
    <property type="entry name" value="Ferredoxin reductase-like, C-terminal NADP-linked domain"/>
    <property type="match status" value="1"/>
</dbReference>
<feature type="compositionally biased region" description="Polar residues" evidence="20">
    <location>
        <begin position="27"/>
        <end position="47"/>
    </location>
</feature>
<dbReference type="Proteomes" id="UP000433876">
    <property type="component" value="Unassembled WGS sequence"/>
</dbReference>
<keyword evidence="16" id="KW-0408">Iron</keyword>
<feature type="domain" description="Cytochrome b5 heme-binding" evidence="21">
    <location>
        <begin position="603"/>
        <end position="678"/>
    </location>
</feature>
<evidence type="ECO:0000256" key="19">
    <source>
        <dbReference type="ARBA" id="ARBA00049155"/>
    </source>
</evidence>
<evidence type="ECO:0000256" key="14">
    <source>
        <dbReference type="ARBA" id="ARBA00022857"/>
    </source>
</evidence>
<dbReference type="PRINTS" id="PR00363">
    <property type="entry name" value="CYTOCHROMEB5"/>
</dbReference>
<dbReference type="InterPro" id="IPR001433">
    <property type="entry name" value="OxRdtase_FAD/NAD-bd"/>
</dbReference>
<feature type="domain" description="FAD-binding FR-type" evidence="22">
    <location>
        <begin position="707"/>
        <end position="823"/>
    </location>
</feature>
<evidence type="ECO:0000313" key="23">
    <source>
        <dbReference type="EMBL" id="KAA8635902.1"/>
    </source>
</evidence>
<evidence type="ECO:0000256" key="4">
    <source>
        <dbReference type="ARBA" id="ARBA00003838"/>
    </source>
</evidence>
<dbReference type="InterPro" id="IPR022407">
    <property type="entry name" value="OxRdtase_Mopterin_BS"/>
</dbReference>
<gene>
    <name evidence="23" type="ORF">SMACR_01692</name>
</gene>
<dbReference type="InterPro" id="IPR036400">
    <property type="entry name" value="Cyt_B5-like_heme/steroid_sf"/>
</dbReference>
<comment type="cofactor">
    <cofactor evidence="2">
        <name>heme</name>
        <dbReference type="ChEBI" id="CHEBI:30413"/>
    </cofactor>
</comment>
<comment type="cofactor">
    <cofactor evidence="1">
        <name>Mo-molybdopterin</name>
        <dbReference type="ChEBI" id="CHEBI:71302"/>
    </cofactor>
</comment>
<dbReference type="SUPFAM" id="SSF63380">
    <property type="entry name" value="Riboflavin synthase domain-like"/>
    <property type="match status" value="1"/>
</dbReference>
<keyword evidence="10" id="KW-0349">Heme</keyword>
<dbReference type="Gene3D" id="3.90.420.10">
    <property type="entry name" value="Oxidoreductase, molybdopterin-binding domain"/>
    <property type="match status" value="1"/>
</dbReference>
<dbReference type="FunFam" id="3.10.120.10:FF:000016">
    <property type="entry name" value="Nitrate reductase"/>
    <property type="match status" value="1"/>
</dbReference>
<dbReference type="Gene3D" id="3.10.120.10">
    <property type="entry name" value="Cytochrome b5-like heme/steroid binding domain"/>
    <property type="match status" value="1"/>
</dbReference>
<dbReference type="Pfam" id="PF00174">
    <property type="entry name" value="Oxidored_molyb"/>
    <property type="match status" value="1"/>
</dbReference>
<sequence length="970" mass="107773">MEVVSNIDDAAHPRDHMGQSLLDPENPKQSTSITPSTLILPNGAQESPKTDSSSDIDETDSQTTSPTTTDFSSSSDNTTDSSDNASSTRSSTNNICPPSPITSKSSLPFTSKSYPLPPPSTILAEVLPIDLKTPDHLIPRDPRLIRLTGAHPFNVEPPLSTLFEHGFLTPQNLHYVRNHGAVPTLSSEDERERLLDWEFTVEGLVETPLKISVRELMNSQKWENVTYPVTMVCAGNRRKEQNMVRKSKGFPWGAAGLSTALWTGVSLSDILAKARPLTKSGTRYVCFEGADQLPNGVYGTSVKLAWAMDPHKGIMVAHKMNGEELHPDHGRPVRVVVPGQIGGRSVKWLKRIVVTRGPSENWYHVFDNRVLPTMVGPESGEKTREMEETWRDERYAIYELNVNSVVCEPGHGEVVPLKKGRLYKLRGYAYAGGGRRVTRLEVTLDQGKSWRLADIDYPEDRYRKAHDEELFGGRLDVSWRESCFCWCFWDLEIPLSELREAKDVCIRAMDESLALQPKEMYWSVLGMMNNPWYRVVIHREGDSLRFEHPTQPALMPGGWMERVKKDGGNLANGFGGEKVPGTEETVVEKEPVKEISMVEDKVTRLVTLEELREHEDEKEPWFVVNGQVYDGTPFLEGHPGGAASINGAAGQDVTEEFLAIHSENAKAMMPTYHIGTLTASALAALKASSTSSPILNYPNRPIFLQPKTWSPATLSRKKTISPDTKIIHFTLSHPSQSIGLPVGQHLMMRLSDPSKPTESIIRAYTPISDGTSELGTLRVLVKIYYASPTEKDTKGGQMTQALDGLPLGKTVDFKGPVGKFVYLGQGRCAINGKERKVKRFVMVCAGSGVTPIYQVLRAVALDEEDGTGCLVLNGNRVEGDILLKRELDELMERAMPVGRCRVMYTLSRPGEDWKGLRGRLDRKMLEREVGGPDGKEGETMVLLCGPEGMQVMVQEVLKELGWKDEDVLVF</sequence>
<dbReference type="GO" id="GO:0050464">
    <property type="term" value="F:nitrate reductase (NADPH) activity"/>
    <property type="evidence" value="ECO:0007669"/>
    <property type="project" value="UniProtKB-EC"/>
</dbReference>
<organism evidence="23 24">
    <name type="scientific">Sordaria macrospora</name>
    <dbReference type="NCBI Taxonomy" id="5147"/>
    <lineage>
        <taxon>Eukaryota</taxon>
        <taxon>Fungi</taxon>
        <taxon>Dikarya</taxon>
        <taxon>Ascomycota</taxon>
        <taxon>Pezizomycotina</taxon>
        <taxon>Sordariomycetes</taxon>
        <taxon>Sordariomycetidae</taxon>
        <taxon>Sordariales</taxon>
        <taxon>Sordariaceae</taxon>
        <taxon>Sordaria</taxon>
    </lineage>
</organism>
<dbReference type="SUPFAM" id="SSF56524">
    <property type="entry name" value="Oxidoreductase molybdopterin-binding domain"/>
    <property type="match status" value="1"/>
</dbReference>
<feature type="region of interest" description="Disordered" evidence="20">
    <location>
        <begin position="1"/>
        <end position="112"/>
    </location>
</feature>
<dbReference type="PROSITE" id="PS51384">
    <property type="entry name" value="FAD_FR"/>
    <property type="match status" value="1"/>
</dbReference>
<evidence type="ECO:0000256" key="17">
    <source>
        <dbReference type="ARBA" id="ARBA00023063"/>
    </source>
</evidence>
<dbReference type="GO" id="GO:0030151">
    <property type="term" value="F:molybdenum ion binding"/>
    <property type="evidence" value="ECO:0007669"/>
    <property type="project" value="InterPro"/>
</dbReference>
<feature type="compositionally biased region" description="Polar residues" evidence="20">
    <location>
        <begin position="101"/>
        <end position="112"/>
    </location>
</feature>
<dbReference type="InterPro" id="IPR001199">
    <property type="entry name" value="Cyt_B5-like_heme/steroid-bd"/>
</dbReference>
<dbReference type="GO" id="GO:0020037">
    <property type="term" value="F:heme binding"/>
    <property type="evidence" value="ECO:0007669"/>
    <property type="project" value="InterPro"/>
</dbReference>
<dbReference type="PROSITE" id="PS00191">
    <property type="entry name" value="CYTOCHROME_B5_1"/>
    <property type="match status" value="1"/>
</dbReference>
<dbReference type="Pfam" id="PF00175">
    <property type="entry name" value="NAD_binding_1"/>
    <property type="match status" value="1"/>
</dbReference>
<dbReference type="GO" id="GO:0043546">
    <property type="term" value="F:molybdopterin cofactor binding"/>
    <property type="evidence" value="ECO:0007669"/>
    <property type="project" value="InterPro"/>
</dbReference>
<dbReference type="PROSITE" id="PS50255">
    <property type="entry name" value="CYTOCHROME_B5_2"/>
    <property type="match status" value="1"/>
</dbReference>
<evidence type="ECO:0000256" key="6">
    <source>
        <dbReference type="ARBA" id="ARBA00011738"/>
    </source>
</evidence>
<dbReference type="GO" id="GO:0042128">
    <property type="term" value="P:nitrate assimilation"/>
    <property type="evidence" value="ECO:0007669"/>
    <property type="project" value="UniProtKB-KW"/>
</dbReference>
<dbReference type="OMA" id="KAMMPDY"/>
<comment type="cofactor">
    <cofactor evidence="3">
        <name>FAD</name>
        <dbReference type="ChEBI" id="CHEBI:57692"/>
    </cofactor>
</comment>
<evidence type="ECO:0000256" key="9">
    <source>
        <dbReference type="ARBA" id="ARBA00022505"/>
    </source>
</evidence>
<dbReference type="SUPFAM" id="SSF81296">
    <property type="entry name" value="E set domains"/>
    <property type="match status" value="1"/>
</dbReference>
<dbReference type="InterPro" id="IPR005066">
    <property type="entry name" value="MoCF_OxRdtse_dimer"/>
</dbReference>
<dbReference type="InterPro" id="IPR008333">
    <property type="entry name" value="Cbr1-like_FAD-bd_dom"/>
</dbReference>
<keyword evidence="15" id="KW-0560">Oxidoreductase</keyword>
<dbReference type="EMBL" id="NMPR01000008">
    <property type="protein sequence ID" value="KAA8635902.1"/>
    <property type="molecule type" value="Genomic_DNA"/>
</dbReference>
<evidence type="ECO:0000256" key="2">
    <source>
        <dbReference type="ARBA" id="ARBA00001971"/>
    </source>
</evidence>
<evidence type="ECO:0000256" key="5">
    <source>
        <dbReference type="ARBA" id="ARBA00006253"/>
    </source>
</evidence>